<dbReference type="SUPFAM" id="SSF82185">
    <property type="entry name" value="Histone H3 K4-specific methyltransferase SET7/9 N-terminal domain"/>
    <property type="match status" value="1"/>
</dbReference>
<feature type="region of interest" description="Disordered" evidence="2">
    <location>
        <begin position="444"/>
        <end position="473"/>
    </location>
</feature>
<evidence type="ECO:0000259" key="3">
    <source>
        <dbReference type="Pfam" id="PF07202"/>
    </source>
</evidence>
<dbReference type="AlphaFoldDB" id="A0AAW1U2V4"/>
<feature type="region of interest" description="Disordered" evidence="2">
    <location>
        <begin position="124"/>
        <end position="257"/>
    </location>
</feature>
<feature type="compositionally biased region" description="Basic and acidic residues" evidence="2">
    <location>
        <begin position="145"/>
        <end position="161"/>
    </location>
</feature>
<evidence type="ECO:0000256" key="1">
    <source>
        <dbReference type="ARBA" id="ARBA00005627"/>
    </source>
</evidence>
<dbReference type="PANTHER" id="PTHR10331">
    <property type="entry name" value="T COMPLEX PROTEIN 10"/>
    <property type="match status" value="1"/>
</dbReference>
<feature type="region of interest" description="Disordered" evidence="2">
    <location>
        <begin position="34"/>
        <end position="53"/>
    </location>
</feature>
<dbReference type="GO" id="GO:0005814">
    <property type="term" value="C:centriole"/>
    <property type="evidence" value="ECO:0007669"/>
    <property type="project" value="TreeGrafter"/>
</dbReference>
<dbReference type="GO" id="GO:0061511">
    <property type="term" value="P:centriole elongation"/>
    <property type="evidence" value="ECO:0007669"/>
    <property type="project" value="TreeGrafter"/>
</dbReference>
<dbReference type="Proteomes" id="UP001431783">
    <property type="component" value="Unassembled WGS sequence"/>
</dbReference>
<dbReference type="GO" id="GO:0005813">
    <property type="term" value="C:centrosome"/>
    <property type="evidence" value="ECO:0007669"/>
    <property type="project" value="TreeGrafter"/>
</dbReference>
<organism evidence="4 5">
    <name type="scientific">Henosepilachna vigintioctopunctata</name>
    <dbReference type="NCBI Taxonomy" id="420089"/>
    <lineage>
        <taxon>Eukaryota</taxon>
        <taxon>Metazoa</taxon>
        <taxon>Ecdysozoa</taxon>
        <taxon>Arthropoda</taxon>
        <taxon>Hexapoda</taxon>
        <taxon>Insecta</taxon>
        <taxon>Pterygota</taxon>
        <taxon>Neoptera</taxon>
        <taxon>Endopterygota</taxon>
        <taxon>Coleoptera</taxon>
        <taxon>Polyphaga</taxon>
        <taxon>Cucujiformia</taxon>
        <taxon>Coccinelloidea</taxon>
        <taxon>Coccinellidae</taxon>
        <taxon>Epilachninae</taxon>
        <taxon>Epilachnini</taxon>
        <taxon>Henosepilachna</taxon>
    </lineage>
</organism>
<keyword evidence="5" id="KW-1185">Reference proteome</keyword>
<dbReference type="InterPro" id="IPR026581">
    <property type="entry name" value="TCP10L/CENPJ"/>
</dbReference>
<name>A0AAW1U2V4_9CUCU</name>
<feature type="domain" description="Centromere protein J C-terminal" evidence="3">
    <location>
        <begin position="665"/>
        <end position="695"/>
    </location>
</feature>
<evidence type="ECO:0000313" key="5">
    <source>
        <dbReference type="Proteomes" id="UP001431783"/>
    </source>
</evidence>
<feature type="domain" description="Centromere protein J C-terminal" evidence="3">
    <location>
        <begin position="627"/>
        <end position="661"/>
    </location>
</feature>
<dbReference type="GO" id="GO:0015631">
    <property type="term" value="F:tubulin binding"/>
    <property type="evidence" value="ECO:0007669"/>
    <property type="project" value="TreeGrafter"/>
</dbReference>
<feature type="domain" description="Centromere protein J C-terminal" evidence="3">
    <location>
        <begin position="592"/>
        <end position="621"/>
    </location>
</feature>
<accession>A0AAW1U2V4</accession>
<feature type="compositionally biased region" description="Polar residues" evidence="2">
    <location>
        <begin position="210"/>
        <end position="220"/>
    </location>
</feature>
<feature type="compositionally biased region" description="Acidic residues" evidence="2">
    <location>
        <begin position="124"/>
        <end position="133"/>
    </location>
</feature>
<reference evidence="4 5" key="1">
    <citation type="submission" date="2023-03" db="EMBL/GenBank/DDBJ databases">
        <title>Genome insight into feeding habits of ladybird beetles.</title>
        <authorList>
            <person name="Li H.-S."/>
            <person name="Huang Y.-H."/>
            <person name="Pang H."/>
        </authorList>
    </citation>
    <scope>NUCLEOTIDE SEQUENCE [LARGE SCALE GENOMIC DNA]</scope>
    <source>
        <strain evidence="4">SYSU_2023b</strain>
        <tissue evidence="4">Whole body</tissue>
    </source>
</reference>
<protein>
    <recommendedName>
        <fullName evidence="3">Centromere protein J C-terminal domain-containing protein</fullName>
    </recommendedName>
</protein>
<evidence type="ECO:0000256" key="2">
    <source>
        <dbReference type="SAM" id="MobiDB-lite"/>
    </source>
</evidence>
<dbReference type="PANTHER" id="PTHR10331:SF6">
    <property type="entry name" value="SPINDLE ASSEMBLY ABNORMAL 4"/>
    <property type="match status" value="1"/>
</dbReference>
<feature type="compositionally biased region" description="Basic and acidic residues" evidence="2">
    <location>
        <begin position="244"/>
        <end position="254"/>
    </location>
</feature>
<dbReference type="Gene3D" id="2.60.450.20">
    <property type="match status" value="1"/>
</dbReference>
<evidence type="ECO:0000313" key="4">
    <source>
        <dbReference type="EMBL" id="KAK9874261.1"/>
    </source>
</evidence>
<feature type="compositionally biased region" description="Polar residues" evidence="2">
    <location>
        <begin position="445"/>
        <end position="466"/>
    </location>
</feature>
<gene>
    <name evidence="4" type="ORF">WA026_002614</name>
</gene>
<comment type="similarity">
    <text evidence="1">Belongs to the TCP10 family.</text>
</comment>
<sequence>MRDTIALQGVIQSEWTNGNMNRMVQIDNTEKVEKDDEEGNIHMKSGARKSLSYTPNASEQNLYEKALETELMIFEALERRTEQSGFCSTNTSIIQLLTSSPSRFNFKNTDRDGNCPIFEKIIDTNEDIEDEPVRDENVTLTPTSDRFETASEENDPPHDFRNGAFAASEWPTGDYPELPQQKLSEDDSETEEESDHIQVQNELKNRRDVSVNTDNISLKGSSYSSEQSDSSEEYSKHSHKTYKSCRESPDRSPKTSESCLHCGFLIRNKIEECESELNNLKLEKNKVVAIRKQMARDQKEFENEMETKKKQFEQQKRRLELELEEERKNISEKMAGEMPRRDLKSKLQQRKDREEINDLRIELSETKELMKLRETKNAMSIARLRNQVKILEKSNAELKAENEKLLKEKSKLVAQQKTYNKSTETKMLKEISKNLSKLTEEKMKNQNLRNNSSSEELIQSGCNGDSQFKPKKSSTGIKKTVAFSCHGHGEGPVEENNTQDKVSIDTIEDKCIEEKYKSLFGGQDVIIESISNDKNKLVENKKHTGMNKTEKILEDGTKEIRYSNGNMKLISENGTVRYYYASNDIWHTNFVDGTEVLEFPNGQSEKRFKDGKCLIFFPDGLVQTIFPNGTEEVKYPDGSKLVTKKDGERMLFLSNGQVEIHTKDQKRREYPDGTVKILYPDGSQETRYSNGRIRIKNSEGDIILDTGEQND</sequence>
<dbReference type="InterPro" id="IPR047002">
    <property type="entry name" value="Tcp10_C_sf"/>
</dbReference>
<dbReference type="EMBL" id="JARQZJ010000031">
    <property type="protein sequence ID" value="KAK9874261.1"/>
    <property type="molecule type" value="Genomic_DNA"/>
</dbReference>
<comment type="caution">
    <text evidence="4">The sequence shown here is derived from an EMBL/GenBank/DDBJ whole genome shotgun (WGS) entry which is preliminary data.</text>
</comment>
<proteinExistence type="inferred from homology"/>
<dbReference type="Pfam" id="PF07202">
    <property type="entry name" value="Tcp10_C"/>
    <property type="match status" value="3"/>
</dbReference>
<dbReference type="GO" id="GO:0060271">
    <property type="term" value="P:cilium assembly"/>
    <property type="evidence" value="ECO:0007669"/>
    <property type="project" value="TreeGrafter"/>
</dbReference>
<dbReference type="InterPro" id="IPR009852">
    <property type="entry name" value="CENPJ_C_dom"/>
</dbReference>